<organism evidence="6 7">
    <name type="scientific">Clostridium mobile</name>
    <dbReference type="NCBI Taxonomy" id="2841512"/>
    <lineage>
        <taxon>Bacteria</taxon>
        <taxon>Bacillati</taxon>
        <taxon>Bacillota</taxon>
        <taxon>Clostridia</taxon>
        <taxon>Eubacteriales</taxon>
        <taxon>Clostridiaceae</taxon>
        <taxon>Clostridium</taxon>
    </lineage>
</organism>
<dbReference type="Proteomes" id="UP000726170">
    <property type="component" value="Unassembled WGS sequence"/>
</dbReference>
<keyword evidence="1" id="KW-0805">Transcription regulation</keyword>
<gene>
    <name evidence="6" type="ORF">KQI86_16385</name>
</gene>
<evidence type="ECO:0000256" key="1">
    <source>
        <dbReference type="ARBA" id="ARBA00023015"/>
    </source>
</evidence>
<keyword evidence="3" id="KW-0804">Transcription</keyword>
<dbReference type="EMBL" id="JAHLQF010000004">
    <property type="protein sequence ID" value="MBU5485900.1"/>
    <property type="molecule type" value="Genomic_DNA"/>
</dbReference>
<dbReference type="RefSeq" id="WP_216440501.1">
    <property type="nucleotide sequence ID" value="NZ_JAHLQF010000004.1"/>
</dbReference>
<reference evidence="6 7" key="1">
    <citation type="submission" date="2021-06" db="EMBL/GenBank/DDBJ databases">
        <authorList>
            <person name="Sun Q."/>
            <person name="Li D."/>
        </authorList>
    </citation>
    <scope>NUCLEOTIDE SEQUENCE [LARGE SCALE GENOMIC DNA]</scope>
    <source>
        <strain evidence="6 7">MSJ-11</strain>
    </source>
</reference>
<evidence type="ECO:0000259" key="4">
    <source>
        <dbReference type="PROSITE" id="PS50943"/>
    </source>
</evidence>
<dbReference type="PANTHER" id="PTHR42756">
    <property type="entry name" value="TRANSCRIPTIONAL REGULATOR, MARR"/>
    <property type="match status" value="1"/>
</dbReference>
<sequence length="145" mass="16758">MFNLDDCIGIITSRGTKEIVEAFNHRLALHDITRVQWIALYYIGEEKGITQKDLADKMNIKESTVARLIDRMEKEGTVERIKNTEDRRVTKLHLTEKGSEKREAVIPIGEEFSREGIHGISQEHLKIFKEVLQQIITNVNTKNNQ</sequence>
<dbReference type="InterPro" id="IPR000835">
    <property type="entry name" value="HTH_MarR-typ"/>
</dbReference>
<evidence type="ECO:0000313" key="7">
    <source>
        <dbReference type="Proteomes" id="UP000726170"/>
    </source>
</evidence>
<feature type="domain" description="HTH marR-type" evidence="5">
    <location>
        <begin position="1"/>
        <end position="137"/>
    </location>
</feature>
<keyword evidence="2" id="KW-0238">DNA-binding</keyword>
<evidence type="ECO:0000256" key="3">
    <source>
        <dbReference type="ARBA" id="ARBA00023163"/>
    </source>
</evidence>
<comment type="caution">
    <text evidence="6">The sequence shown here is derived from an EMBL/GenBank/DDBJ whole genome shotgun (WGS) entry which is preliminary data.</text>
</comment>
<dbReference type="PANTHER" id="PTHR42756:SF1">
    <property type="entry name" value="TRANSCRIPTIONAL REPRESSOR OF EMRAB OPERON"/>
    <property type="match status" value="1"/>
</dbReference>
<feature type="domain" description="HTH cro/C1-type" evidence="4">
    <location>
        <begin position="45"/>
        <end position="68"/>
    </location>
</feature>
<evidence type="ECO:0000259" key="5">
    <source>
        <dbReference type="PROSITE" id="PS50995"/>
    </source>
</evidence>
<dbReference type="SMART" id="SM00347">
    <property type="entry name" value="HTH_MARR"/>
    <property type="match status" value="1"/>
</dbReference>
<dbReference type="Pfam" id="PF01047">
    <property type="entry name" value="MarR"/>
    <property type="match status" value="1"/>
</dbReference>
<proteinExistence type="predicted"/>
<evidence type="ECO:0000313" key="6">
    <source>
        <dbReference type="EMBL" id="MBU5485900.1"/>
    </source>
</evidence>
<keyword evidence="7" id="KW-1185">Reference proteome</keyword>
<dbReference type="InterPro" id="IPR001387">
    <property type="entry name" value="Cro/C1-type_HTH"/>
</dbReference>
<protein>
    <submittedName>
        <fullName evidence="6">MarR family transcriptional regulator</fullName>
    </submittedName>
</protein>
<accession>A0ABS6ELK6</accession>
<name>A0ABS6ELK6_9CLOT</name>
<evidence type="ECO:0000256" key="2">
    <source>
        <dbReference type="ARBA" id="ARBA00023125"/>
    </source>
</evidence>
<dbReference type="PROSITE" id="PS50995">
    <property type="entry name" value="HTH_MARR_2"/>
    <property type="match status" value="1"/>
</dbReference>
<dbReference type="PROSITE" id="PS50943">
    <property type="entry name" value="HTH_CROC1"/>
    <property type="match status" value="1"/>
</dbReference>